<dbReference type="Gene3D" id="3.90.550.10">
    <property type="entry name" value="Spore Coat Polysaccharide Biosynthesis Protein SpsA, Chain A"/>
    <property type="match status" value="1"/>
</dbReference>
<dbReference type="SUPFAM" id="SSF53448">
    <property type="entry name" value="Nucleotide-diphospho-sugar transferases"/>
    <property type="match status" value="1"/>
</dbReference>
<accession>A0A6N7XQC3</accession>
<gene>
    <name evidence="1" type="ORF">FYJ68_00965</name>
</gene>
<evidence type="ECO:0000313" key="1">
    <source>
        <dbReference type="EMBL" id="MST71691.1"/>
    </source>
</evidence>
<dbReference type="Proteomes" id="UP000469325">
    <property type="component" value="Unassembled WGS sequence"/>
</dbReference>
<dbReference type="EMBL" id="VUNC01000001">
    <property type="protein sequence ID" value="MST71691.1"/>
    <property type="molecule type" value="Genomic_DNA"/>
</dbReference>
<evidence type="ECO:0008006" key="3">
    <source>
        <dbReference type="Google" id="ProtNLM"/>
    </source>
</evidence>
<dbReference type="RefSeq" id="WP_326832142.1">
    <property type="nucleotide sequence ID" value="NZ_VUNC01000001.1"/>
</dbReference>
<reference evidence="1 2" key="1">
    <citation type="submission" date="2019-08" db="EMBL/GenBank/DDBJ databases">
        <title>In-depth cultivation of the pig gut microbiome towards novel bacterial diversity and tailored functional studies.</title>
        <authorList>
            <person name="Wylensek D."/>
            <person name="Hitch T.C.A."/>
            <person name="Clavel T."/>
        </authorList>
    </citation>
    <scope>NUCLEOTIDE SEQUENCE [LARGE SCALE GENOMIC DNA]</scope>
    <source>
        <strain evidence="1 2">CA-Schmier-601-WT-1</strain>
    </source>
</reference>
<comment type="caution">
    <text evidence="1">The sequence shown here is derived from an EMBL/GenBank/DDBJ whole genome shotgun (WGS) entry which is preliminary data.</text>
</comment>
<dbReference type="AlphaFoldDB" id="A0A6N7XQC3"/>
<dbReference type="InterPro" id="IPR029044">
    <property type="entry name" value="Nucleotide-diphossugar_trans"/>
</dbReference>
<keyword evidence="2" id="KW-1185">Reference proteome</keyword>
<proteinExistence type="predicted"/>
<name>A0A6N7XQC3_9ACTN</name>
<sequence>MNPVVVIPSYWTGHDEPSTLGEVGVYDYATPITKPVPELQTCLESLEGVRGVLRVIVLVISEASCAEGARARVNAVCRMHPDLNPLVIGAREADLMARAISRVSPTMMGDVVSLRGYGAIRNMGLAVAAALGHDVVVFMDDDEVVADENFLINAAYGLGLATRQGLPIAVKSGCYHNSEGSAYATEEKPRWYDRRWSKRVEFNQMMHRLQGGTRISRSSYACGGCLAVGARAFCSVPFDPFITRGEDLDYVLDLRIYGYDVWFDQDWWVWRKVPPMREGVDLFRQDVYRWEYEASKLQVANRSIGLHPVRPESLRPYPAEWVSPGVSRRISTTAFLRTIGCKEHRRYLQIWRHGHAEAREWAAREGESYFRLQTYWSKMMGAIWANPVLAQELQRLGGVVQAGEERHG</sequence>
<protein>
    <recommendedName>
        <fullName evidence="3">Glycosyltransferase like family 2</fullName>
    </recommendedName>
</protein>
<organism evidence="1 2">
    <name type="scientific">Olsenella porci</name>
    <dbReference type="NCBI Taxonomy" id="2652279"/>
    <lineage>
        <taxon>Bacteria</taxon>
        <taxon>Bacillati</taxon>
        <taxon>Actinomycetota</taxon>
        <taxon>Coriobacteriia</taxon>
        <taxon>Coriobacteriales</taxon>
        <taxon>Atopobiaceae</taxon>
        <taxon>Olsenella</taxon>
    </lineage>
</organism>
<evidence type="ECO:0000313" key="2">
    <source>
        <dbReference type="Proteomes" id="UP000469325"/>
    </source>
</evidence>